<evidence type="ECO:0000256" key="4">
    <source>
        <dbReference type="ARBA" id="ARBA00022801"/>
    </source>
</evidence>
<accession>A0A432WR17</accession>
<evidence type="ECO:0000256" key="7">
    <source>
        <dbReference type="PIRSR" id="PIRSR001217-1"/>
    </source>
</evidence>
<feature type="domain" description="Peptidase S49" evidence="9">
    <location>
        <begin position="395"/>
        <end position="544"/>
    </location>
</feature>
<evidence type="ECO:0000313" key="10">
    <source>
        <dbReference type="EMBL" id="RUO36252.1"/>
    </source>
</evidence>
<dbReference type="AlphaFoldDB" id="A0A432WR17"/>
<reference evidence="10 11" key="1">
    <citation type="journal article" date="2011" name="Front. Microbiol.">
        <title>Genomic signatures of strain selection and enhancement in Bacillus atrophaeus var. globigii, a historical biowarfare simulant.</title>
        <authorList>
            <person name="Gibbons H.S."/>
            <person name="Broomall S.M."/>
            <person name="McNew L.A."/>
            <person name="Daligault H."/>
            <person name="Chapman C."/>
            <person name="Bruce D."/>
            <person name="Karavis M."/>
            <person name="Krepps M."/>
            <person name="McGregor P.A."/>
            <person name="Hong C."/>
            <person name="Park K.H."/>
            <person name="Akmal A."/>
            <person name="Feldman A."/>
            <person name="Lin J.S."/>
            <person name="Chang W.E."/>
            <person name="Higgs B.W."/>
            <person name="Demirev P."/>
            <person name="Lindquist J."/>
            <person name="Liem A."/>
            <person name="Fochler E."/>
            <person name="Read T.D."/>
            <person name="Tapia R."/>
            <person name="Johnson S."/>
            <person name="Bishop-Lilly K.A."/>
            <person name="Detter C."/>
            <person name="Han C."/>
            <person name="Sozhamannan S."/>
            <person name="Rosenzweig C.N."/>
            <person name="Skowronski E.W."/>
        </authorList>
    </citation>
    <scope>NUCLEOTIDE SEQUENCE [LARGE SCALE GENOMIC DNA]</scope>
    <source>
        <strain evidence="10 11">GYP-17</strain>
    </source>
</reference>
<feature type="active site" description="Proton donor/acceptor" evidence="7">
    <location>
        <position position="201"/>
    </location>
</feature>
<dbReference type="GO" id="GO:0006465">
    <property type="term" value="P:signal peptide processing"/>
    <property type="evidence" value="ECO:0007669"/>
    <property type="project" value="InterPro"/>
</dbReference>
<dbReference type="InterPro" id="IPR029045">
    <property type="entry name" value="ClpP/crotonase-like_dom_sf"/>
</dbReference>
<feature type="active site" description="Nucleophile" evidence="7">
    <location>
        <position position="411"/>
    </location>
</feature>
<dbReference type="InterPro" id="IPR047217">
    <property type="entry name" value="S49_SppA_67K_type_N"/>
</dbReference>
<keyword evidence="11" id="KW-1185">Reference proteome</keyword>
<evidence type="ECO:0000256" key="2">
    <source>
        <dbReference type="ARBA" id="ARBA00008683"/>
    </source>
</evidence>
<dbReference type="Gene3D" id="3.90.226.10">
    <property type="entry name" value="2-enoyl-CoA Hydratase, Chain A, domain 1"/>
    <property type="match status" value="4"/>
</dbReference>
<name>A0A432WR17_9GAMM</name>
<dbReference type="SUPFAM" id="SSF52096">
    <property type="entry name" value="ClpP/crotonase"/>
    <property type="match status" value="2"/>
</dbReference>
<keyword evidence="8" id="KW-1133">Transmembrane helix</keyword>
<keyword evidence="8" id="KW-0812">Transmembrane</keyword>
<evidence type="ECO:0000256" key="6">
    <source>
        <dbReference type="ARBA" id="ARBA00023136"/>
    </source>
</evidence>
<keyword evidence="6 8" id="KW-0472">Membrane</keyword>
<dbReference type="InterPro" id="IPR004635">
    <property type="entry name" value="Pept_S49_SppA"/>
</dbReference>
<keyword evidence="3" id="KW-0645">Protease</keyword>
<evidence type="ECO:0000259" key="9">
    <source>
        <dbReference type="Pfam" id="PF01343"/>
    </source>
</evidence>
<proteinExistence type="inferred from homology"/>
<gene>
    <name evidence="10" type="primary">sppA</name>
    <name evidence="10" type="ORF">CWE11_00060</name>
</gene>
<dbReference type="GO" id="GO:0016020">
    <property type="term" value="C:membrane"/>
    <property type="evidence" value="ECO:0007669"/>
    <property type="project" value="UniProtKB-SubCell"/>
</dbReference>
<evidence type="ECO:0000256" key="1">
    <source>
        <dbReference type="ARBA" id="ARBA00004370"/>
    </source>
</evidence>
<feature type="domain" description="Peptidase S49" evidence="9">
    <location>
        <begin position="133"/>
        <end position="244"/>
    </location>
</feature>
<evidence type="ECO:0000256" key="8">
    <source>
        <dbReference type="SAM" id="Phobius"/>
    </source>
</evidence>
<dbReference type="EMBL" id="PIPM01000001">
    <property type="protein sequence ID" value="RUO36252.1"/>
    <property type="molecule type" value="Genomic_DNA"/>
</dbReference>
<dbReference type="OrthoDB" id="9764363at2"/>
<organism evidence="10 11">
    <name type="scientific">Aliidiomarina sanyensis</name>
    <dbReference type="NCBI Taxonomy" id="1249555"/>
    <lineage>
        <taxon>Bacteria</taxon>
        <taxon>Pseudomonadati</taxon>
        <taxon>Pseudomonadota</taxon>
        <taxon>Gammaproteobacteria</taxon>
        <taxon>Alteromonadales</taxon>
        <taxon>Idiomarinaceae</taxon>
        <taxon>Aliidiomarina</taxon>
    </lineage>
</organism>
<evidence type="ECO:0000256" key="3">
    <source>
        <dbReference type="ARBA" id="ARBA00022670"/>
    </source>
</evidence>
<keyword evidence="4" id="KW-0378">Hydrolase</keyword>
<dbReference type="NCBIfam" id="TIGR00705">
    <property type="entry name" value="SppA_67K"/>
    <property type="match status" value="1"/>
</dbReference>
<evidence type="ECO:0000313" key="11">
    <source>
        <dbReference type="Proteomes" id="UP000288405"/>
    </source>
</evidence>
<keyword evidence="5" id="KW-0720">Serine protease</keyword>
<dbReference type="NCBIfam" id="TIGR00706">
    <property type="entry name" value="SppA_dom"/>
    <property type="match status" value="1"/>
</dbReference>
<feature type="transmembrane region" description="Helical" evidence="8">
    <location>
        <begin position="21"/>
        <end position="39"/>
    </location>
</feature>
<dbReference type="PANTHER" id="PTHR33209">
    <property type="entry name" value="PROTEASE 4"/>
    <property type="match status" value="1"/>
</dbReference>
<dbReference type="InterPro" id="IPR002142">
    <property type="entry name" value="Peptidase_S49"/>
</dbReference>
<dbReference type="RefSeq" id="WP_126775563.1">
    <property type="nucleotide sequence ID" value="NZ_PIPM01000001.1"/>
</dbReference>
<sequence length="613" mass="67267">MEILKKVFGRIGAVLSAIRRYTAHVLTVVVIVLVLSAIFSSTDKVEVPKGGLLVLAPTGVLVDEATSINPFDNLSDTLLFGTPPAQQPVHEIERVLAYAATDDRIAGVYLDLRNFGGGGVSKLIRVANAIEQFKASGKPVYAYADFFTQSPYLLASQATEVFVSPMGAVEFTGLESLRPYYKSLLEKLNINVHVFRVGDFKSAVEPYILDGMSDEARDNLAIWLNELWDEYLATVQRSRDLDPRIVSGTEADFIALLEEHNNDLSQVSVHAGLVDGLKHRHEMTQFLVDIAGRDEDTKGFRGIRHQDYLTTLPVAIQQRNTQTHGSSTQVAVIQATGVIVDGRGSPTEIGSDRMAEALRKARFDDNVKAVVLRVDSPGGSAMASEVIRQEILMLREAGKPVVTSMSTVAASGGYWIAAGSDYIIAEPTTITGSIGVFGMIPLVDGALADIGIHYDGVKTTELPFMTITKPLTASFERMLQSGVDQIYDDFLSLVAESRGMSVEEVHEVAQGKVWSGKRAFELGLVDALGGVENAIERAAELAEVEDYAVLWPERELSFRDQLLQNLFNSRANLRSDDEIKQLMQDAASSWSLFRQYNDPRGIYLRCQECVTRP</sequence>
<protein>
    <submittedName>
        <fullName evidence="10">Signal peptide peptidase SppA</fullName>
    </submittedName>
</protein>
<dbReference type="InterPro" id="IPR047272">
    <property type="entry name" value="S49_SppA_C"/>
</dbReference>
<dbReference type="InterPro" id="IPR004634">
    <property type="entry name" value="Pept_S49_pIV"/>
</dbReference>
<dbReference type="PANTHER" id="PTHR33209:SF1">
    <property type="entry name" value="PEPTIDASE S49 DOMAIN-CONTAINING PROTEIN"/>
    <property type="match status" value="1"/>
</dbReference>
<dbReference type="CDD" id="cd07018">
    <property type="entry name" value="S49_SppA_67K_type"/>
    <property type="match status" value="1"/>
</dbReference>
<dbReference type="CDD" id="cd07023">
    <property type="entry name" value="S49_Sppa_N_C"/>
    <property type="match status" value="1"/>
</dbReference>
<comment type="similarity">
    <text evidence="2">Belongs to the peptidase S49 family.</text>
</comment>
<dbReference type="Proteomes" id="UP000288405">
    <property type="component" value="Unassembled WGS sequence"/>
</dbReference>
<dbReference type="GO" id="GO:0008236">
    <property type="term" value="F:serine-type peptidase activity"/>
    <property type="evidence" value="ECO:0007669"/>
    <property type="project" value="UniProtKB-KW"/>
</dbReference>
<evidence type="ECO:0000256" key="5">
    <source>
        <dbReference type="ARBA" id="ARBA00022825"/>
    </source>
</evidence>
<dbReference type="Pfam" id="PF01343">
    <property type="entry name" value="Peptidase_S49"/>
    <property type="match status" value="2"/>
</dbReference>
<comment type="caution">
    <text evidence="10">The sequence shown here is derived from an EMBL/GenBank/DDBJ whole genome shotgun (WGS) entry which is preliminary data.</text>
</comment>
<comment type="subcellular location">
    <subcellularLocation>
        <location evidence="1">Membrane</location>
    </subcellularLocation>
</comment>
<dbReference type="PIRSF" id="PIRSF001217">
    <property type="entry name" value="Protease_4_SppA"/>
    <property type="match status" value="1"/>
</dbReference>